<dbReference type="STRING" id="1387353.BSF38_02872"/>
<reference evidence="2" key="1">
    <citation type="submission" date="2016-12" db="EMBL/GenBank/DDBJ databases">
        <title>Comparative genomics of four Isosphaeraceae planctomycetes: a common pool of plasmids and glycoside hydrolase genes.</title>
        <authorList>
            <person name="Ivanova A."/>
        </authorList>
    </citation>
    <scope>NUCLEOTIDE SEQUENCE [LARGE SCALE GENOMIC DNA]</scope>
    <source>
        <strain evidence="2">PX4</strain>
    </source>
</reference>
<dbReference type="AlphaFoldDB" id="A0A1U7CR25"/>
<dbReference type="Proteomes" id="UP000186309">
    <property type="component" value="Chromosome"/>
</dbReference>
<evidence type="ECO:0000313" key="2">
    <source>
        <dbReference type="Proteomes" id="UP000186309"/>
    </source>
</evidence>
<dbReference type="EMBL" id="CP019082">
    <property type="protein sequence ID" value="APW61358.1"/>
    <property type="molecule type" value="Genomic_DNA"/>
</dbReference>
<gene>
    <name evidence="1" type="ORF">BSF38_02872</name>
</gene>
<organism evidence="1 2">
    <name type="scientific">Paludisphaera borealis</name>
    <dbReference type="NCBI Taxonomy" id="1387353"/>
    <lineage>
        <taxon>Bacteria</taxon>
        <taxon>Pseudomonadati</taxon>
        <taxon>Planctomycetota</taxon>
        <taxon>Planctomycetia</taxon>
        <taxon>Isosphaerales</taxon>
        <taxon>Isosphaeraceae</taxon>
        <taxon>Paludisphaera</taxon>
    </lineage>
</organism>
<evidence type="ECO:0000313" key="1">
    <source>
        <dbReference type="EMBL" id="APW61358.1"/>
    </source>
</evidence>
<keyword evidence="2" id="KW-1185">Reference proteome</keyword>
<accession>A0A1U7CR25</accession>
<protein>
    <submittedName>
        <fullName evidence="1">Uncharacterized protein</fullName>
    </submittedName>
</protein>
<name>A0A1U7CR25_9BACT</name>
<proteinExistence type="predicted"/>
<sequence>MSESSIEALSLRMDRLDRENRRLKRIVLSLLLAVAGLGVAGAATFEEREILIRDPNNNAVRIKLTTNPENGSAGIEIYDRQGRRRIVLGTRADDDLPGLFYFDQNGNSKRQDND</sequence>
<dbReference type="KEGG" id="pbor:BSF38_02872"/>